<accession>A0A0N7HX05</accession>
<dbReference type="AlphaFoldDB" id="A0A0N7HX05"/>
<dbReference type="PATRIC" id="fig|512763.3.peg.4199"/>
<evidence type="ECO:0000313" key="2">
    <source>
        <dbReference type="Proteomes" id="UP000061382"/>
    </source>
</evidence>
<keyword evidence="2" id="KW-1185">Reference proteome</keyword>
<dbReference type="OrthoDB" id="1551198at2"/>
<gene>
    <name evidence="1" type="ORF">DC20_19130</name>
</gene>
<sequence length="133" mass="15529">MDKETIIQGRFALIDCYFFKASEVWHLVFEDNLRVQVECFWRLLENGRIKWTSKDHGQLYAHKTPINLETELRKSLLEEKLATIQRNVNTGDLYLGFENDFTVEILTDSSGYECWSIINGDECIYGLGRGEKV</sequence>
<proteinExistence type="predicted"/>
<evidence type="ECO:0000313" key="1">
    <source>
        <dbReference type="EMBL" id="ALJ00705.1"/>
    </source>
</evidence>
<protein>
    <submittedName>
        <fullName evidence="1">Uncharacterized protein</fullName>
    </submittedName>
</protein>
<dbReference type="Proteomes" id="UP000061382">
    <property type="component" value="Chromosome"/>
</dbReference>
<reference evidence="1 2" key="1">
    <citation type="submission" date="2015-08" db="EMBL/GenBank/DDBJ databases">
        <title>Complete genome sequence of Rufibacter tibetensis strain 1351t, a radiation-resistant bacterium from tibet plateau.</title>
        <authorList>
            <person name="Dai J."/>
        </authorList>
    </citation>
    <scope>NUCLEOTIDE SEQUENCE [LARGE SCALE GENOMIC DNA]</scope>
    <source>
        <strain evidence="1 2">1351</strain>
    </source>
</reference>
<dbReference type="RefSeq" id="WP_062545305.1">
    <property type="nucleotide sequence ID" value="NZ_CP012643.1"/>
</dbReference>
<dbReference type="EMBL" id="CP012643">
    <property type="protein sequence ID" value="ALJ00705.1"/>
    <property type="molecule type" value="Genomic_DNA"/>
</dbReference>
<name>A0A0N7HX05_9BACT</name>
<organism evidence="1 2">
    <name type="scientific">Rufibacter tibetensis</name>
    <dbReference type="NCBI Taxonomy" id="512763"/>
    <lineage>
        <taxon>Bacteria</taxon>
        <taxon>Pseudomonadati</taxon>
        <taxon>Bacteroidota</taxon>
        <taxon>Cytophagia</taxon>
        <taxon>Cytophagales</taxon>
        <taxon>Hymenobacteraceae</taxon>
        <taxon>Rufibacter</taxon>
    </lineage>
</organism>
<dbReference type="KEGG" id="rti:DC20_19130"/>